<comment type="caution">
    <text evidence="12">The sequence shown here is derived from an EMBL/GenBank/DDBJ whole genome shotgun (WGS) entry which is preliminary data.</text>
</comment>
<evidence type="ECO:0000313" key="12">
    <source>
        <dbReference type="EMBL" id="TXE09293.1"/>
    </source>
</evidence>
<evidence type="ECO:0000256" key="10">
    <source>
        <dbReference type="SAM" id="Phobius"/>
    </source>
</evidence>
<dbReference type="InterPro" id="IPR005702">
    <property type="entry name" value="Wzc-like_C"/>
</dbReference>
<evidence type="ECO:0000259" key="11">
    <source>
        <dbReference type="Pfam" id="PF13614"/>
    </source>
</evidence>
<dbReference type="NCBIfam" id="TIGR01007">
    <property type="entry name" value="eps_fam"/>
    <property type="match status" value="1"/>
</dbReference>
<name>A0A5C7ANZ1_9FLAO</name>
<dbReference type="Proteomes" id="UP000321734">
    <property type="component" value="Unassembled WGS sequence"/>
</dbReference>
<evidence type="ECO:0000256" key="4">
    <source>
        <dbReference type="ARBA" id="ARBA00022741"/>
    </source>
</evidence>
<evidence type="ECO:0000256" key="7">
    <source>
        <dbReference type="ARBA" id="ARBA00023137"/>
    </source>
</evidence>
<feature type="coiled-coil region" evidence="9">
    <location>
        <begin position="383"/>
        <end position="421"/>
    </location>
</feature>
<dbReference type="SUPFAM" id="SSF52540">
    <property type="entry name" value="P-loop containing nucleoside triphosphate hydrolases"/>
    <property type="match status" value="1"/>
</dbReference>
<evidence type="ECO:0000256" key="5">
    <source>
        <dbReference type="ARBA" id="ARBA00022777"/>
    </source>
</evidence>
<dbReference type="OrthoDB" id="9794577at2"/>
<dbReference type="GO" id="GO:0004715">
    <property type="term" value="F:non-membrane spanning protein tyrosine kinase activity"/>
    <property type="evidence" value="ECO:0007669"/>
    <property type="project" value="UniProtKB-EC"/>
</dbReference>
<evidence type="ECO:0000313" key="13">
    <source>
        <dbReference type="Proteomes" id="UP000321734"/>
    </source>
</evidence>
<dbReference type="CDD" id="cd05387">
    <property type="entry name" value="BY-kinase"/>
    <property type="match status" value="1"/>
</dbReference>
<protein>
    <recommendedName>
        <fullName evidence="2">non-specific protein-tyrosine kinase</fullName>
        <ecNumber evidence="2">2.7.10.2</ecNumber>
    </recommendedName>
</protein>
<keyword evidence="10" id="KW-0472">Membrane</keyword>
<evidence type="ECO:0000256" key="2">
    <source>
        <dbReference type="ARBA" id="ARBA00011903"/>
    </source>
</evidence>
<dbReference type="PANTHER" id="PTHR32309:SF13">
    <property type="entry name" value="FERRIC ENTEROBACTIN TRANSPORT PROTEIN FEPE"/>
    <property type="match status" value="1"/>
</dbReference>
<proteinExistence type="inferred from homology"/>
<dbReference type="InterPro" id="IPR027417">
    <property type="entry name" value="P-loop_NTPase"/>
</dbReference>
<evidence type="ECO:0000256" key="9">
    <source>
        <dbReference type="SAM" id="Coils"/>
    </source>
</evidence>
<keyword evidence="6" id="KW-0067">ATP-binding</keyword>
<keyword evidence="3 12" id="KW-0808">Transferase</keyword>
<keyword evidence="5 12" id="KW-0418">Kinase</keyword>
<reference evidence="12 13" key="1">
    <citation type="submission" date="2019-08" db="EMBL/GenBank/DDBJ databases">
        <title>Genome sequence of Gelidibacter salicanalis IC162T.</title>
        <authorList>
            <person name="Bowman J.P."/>
        </authorList>
    </citation>
    <scope>NUCLEOTIDE SEQUENCE [LARGE SCALE GENOMIC DNA]</scope>
    <source>
        <strain evidence="12 13">IC162</strain>
    </source>
</reference>
<dbReference type="Gene3D" id="3.40.50.300">
    <property type="entry name" value="P-loop containing nucleotide triphosphate hydrolases"/>
    <property type="match status" value="1"/>
</dbReference>
<keyword evidence="13" id="KW-1185">Reference proteome</keyword>
<dbReference type="Pfam" id="PF13614">
    <property type="entry name" value="AAA_31"/>
    <property type="match status" value="1"/>
</dbReference>
<keyword evidence="7" id="KW-0829">Tyrosine-protein kinase</keyword>
<feature type="domain" description="AAA" evidence="11">
    <location>
        <begin position="579"/>
        <end position="710"/>
    </location>
</feature>
<dbReference type="InterPro" id="IPR050445">
    <property type="entry name" value="Bact_polysacc_biosynth/exp"/>
</dbReference>
<gene>
    <name evidence="12" type="ORF">ES711_05020</name>
</gene>
<keyword evidence="10" id="KW-1133">Transmembrane helix</keyword>
<dbReference type="GO" id="GO:0005524">
    <property type="term" value="F:ATP binding"/>
    <property type="evidence" value="ECO:0007669"/>
    <property type="project" value="UniProtKB-KW"/>
</dbReference>
<evidence type="ECO:0000256" key="1">
    <source>
        <dbReference type="ARBA" id="ARBA00007316"/>
    </source>
</evidence>
<dbReference type="AlphaFoldDB" id="A0A5C7ANZ1"/>
<comment type="catalytic activity">
    <reaction evidence="8">
        <text>L-tyrosyl-[protein] + ATP = O-phospho-L-tyrosyl-[protein] + ADP + H(+)</text>
        <dbReference type="Rhea" id="RHEA:10596"/>
        <dbReference type="Rhea" id="RHEA-COMP:10136"/>
        <dbReference type="Rhea" id="RHEA-COMP:20101"/>
        <dbReference type="ChEBI" id="CHEBI:15378"/>
        <dbReference type="ChEBI" id="CHEBI:30616"/>
        <dbReference type="ChEBI" id="CHEBI:46858"/>
        <dbReference type="ChEBI" id="CHEBI:61978"/>
        <dbReference type="ChEBI" id="CHEBI:456216"/>
        <dbReference type="EC" id="2.7.10.2"/>
    </reaction>
</comment>
<feature type="transmembrane region" description="Helical" evidence="10">
    <location>
        <begin position="492"/>
        <end position="513"/>
    </location>
</feature>
<sequence length="779" mass="87121">MKPQQTNYNAGKPDQGELIKHEVKKYLRYWIWFLLGAVIALVLAFLKLRYSPNIYSTSAKIQVLDEKKGLEMPNFGFNNSSVNLENEIEVLNSLRISERVARNLDLTMVYYEEGNIRTTEINGFPFKLLKTIPNDSIFSSQTFKILVKAKGFEVFKRNSDSAILFPNYSSYGISHDLPFELEAESLKTIKENIGRTFIFSLVPVTSAAWDIKSRLGISVLGKTSDLLVLSYTGENTIKSERVLNEVLSVFNMDGVIDRQEVSKRTINFIDERFGSIAGELDSIEGQKRDYKQDNNFFDIQVDAQIGLAQQTTAESEVFEIESQILLSNMLAESLNVSNKDSELLPANIGISSANTNELINSYNALIFERDNLLTSGGRNNPMVQKLNDKLEELQTNINTSLNTYKAQLQASKNQLVQRNNKFSSQVSTIPGKEKILRGIERQQGIKETLYLYLLQKREEAAINLAITEPSIKVVEFASSSGVPISPNRKNTYLMYFVAGLLIPFGVIYTRNLLDTKIKGKKDVQLRVDSVPILAEIPKVIGENQLFLDPSARTVQAEAFRILSSNVNYILPPESKSKGKVVYITSTIKGEGKTHVAINLSLALSSLNNRVLLIGADLRNPQLHNYTQPAASKELVGLSNYLHDGTVEWQTALLNGFPLHVNHDMLLAGSIPPNPAHLLTNGRFKQLLNEAKETYDYIIVDTAPTILVTDTLLISEFADATLYVVRADVTEKALLDFSKDLNDSGRLKNMAYIVNGVSASKSYGYSYNYGYGYGYGSDEK</sequence>
<evidence type="ECO:0000256" key="6">
    <source>
        <dbReference type="ARBA" id="ARBA00022840"/>
    </source>
</evidence>
<dbReference type="InterPro" id="IPR025669">
    <property type="entry name" value="AAA_dom"/>
</dbReference>
<dbReference type="EC" id="2.7.10.2" evidence="2"/>
<comment type="similarity">
    <text evidence="1">Belongs to the CpsD/CapB family.</text>
</comment>
<evidence type="ECO:0000256" key="3">
    <source>
        <dbReference type="ARBA" id="ARBA00022679"/>
    </source>
</evidence>
<keyword evidence="10" id="KW-0812">Transmembrane</keyword>
<dbReference type="EMBL" id="VORX01000002">
    <property type="protein sequence ID" value="TXE09293.1"/>
    <property type="molecule type" value="Genomic_DNA"/>
</dbReference>
<keyword evidence="9" id="KW-0175">Coiled coil</keyword>
<organism evidence="12 13">
    <name type="scientific">Gelidibacter salicanalis</name>
    <dbReference type="NCBI Taxonomy" id="291193"/>
    <lineage>
        <taxon>Bacteria</taxon>
        <taxon>Pseudomonadati</taxon>
        <taxon>Bacteroidota</taxon>
        <taxon>Flavobacteriia</taxon>
        <taxon>Flavobacteriales</taxon>
        <taxon>Flavobacteriaceae</taxon>
        <taxon>Gelidibacter</taxon>
    </lineage>
</organism>
<dbReference type="PANTHER" id="PTHR32309">
    <property type="entry name" value="TYROSINE-PROTEIN KINASE"/>
    <property type="match status" value="1"/>
</dbReference>
<keyword evidence="4" id="KW-0547">Nucleotide-binding</keyword>
<feature type="transmembrane region" description="Helical" evidence="10">
    <location>
        <begin position="29"/>
        <end position="48"/>
    </location>
</feature>
<evidence type="ECO:0000256" key="8">
    <source>
        <dbReference type="ARBA" id="ARBA00051245"/>
    </source>
</evidence>
<dbReference type="RefSeq" id="WP_146890867.1">
    <property type="nucleotide sequence ID" value="NZ_VORX01000002.1"/>
</dbReference>
<accession>A0A5C7ANZ1</accession>
<dbReference type="GO" id="GO:0005886">
    <property type="term" value="C:plasma membrane"/>
    <property type="evidence" value="ECO:0007669"/>
    <property type="project" value="TreeGrafter"/>
</dbReference>